<feature type="compositionally biased region" description="Basic residues" evidence="6">
    <location>
        <begin position="1"/>
        <end position="21"/>
    </location>
</feature>
<evidence type="ECO:0000256" key="3">
    <source>
        <dbReference type="ARBA" id="ARBA00023125"/>
    </source>
</evidence>
<keyword evidence="3" id="KW-0238">DNA-binding</keyword>
<dbReference type="InterPro" id="IPR015300">
    <property type="entry name" value="DNA-bd_pseudobarrel_sf"/>
</dbReference>
<dbReference type="STRING" id="63057.A0A2P5FGV4"/>
<dbReference type="PANTHER" id="PTHR31920:SF37">
    <property type="entry name" value="B3 DOMAIN-CONTAINING TRANSCRIPTION FACTOR VRN1"/>
    <property type="match status" value="1"/>
</dbReference>
<name>A0A2P5FGV4_TREOI</name>
<dbReference type="PANTHER" id="PTHR31920">
    <property type="entry name" value="B3 DOMAIN-CONTAINING"/>
    <property type="match status" value="1"/>
</dbReference>
<dbReference type="InterPro" id="IPR050655">
    <property type="entry name" value="Plant_B3_domain"/>
</dbReference>
<evidence type="ECO:0000256" key="2">
    <source>
        <dbReference type="ARBA" id="ARBA00023015"/>
    </source>
</evidence>
<comment type="subcellular location">
    <subcellularLocation>
        <location evidence="1">Nucleus</location>
    </subcellularLocation>
</comment>
<accession>A0A2P5FGV4</accession>
<evidence type="ECO:0000256" key="6">
    <source>
        <dbReference type="SAM" id="MobiDB-lite"/>
    </source>
</evidence>
<organism evidence="8 9">
    <name type="scientific">Trema orientale</name>
    <name type="common">Charcoal tree</name>
    <name type="synonym">Celtis orientalis</name>
    <dbReference type="NCBI Taxonomy" id="63057"/>
    <lineage>
        <taxon>Eukaryota</taxon>
        <taxon>Viridiplantae</taxon>
        <taxon>Streptophyta</taxon>
        <taxon>Embryophyta</taxon>
        <taxon>Tracheophyta</taxon>
        <taxon>Spermatophyta</taxon>
        <taxon>Magnoliopsida</taxon>
        <taxon>eudicotyledons</taxon>
        <taxon>Gunneridae</taxon>
        <taxon>Pentapetalae</taxon>
        <taxon>rosids</taxon>
        <taxon>fabids</taxon>
        <taxon>Rosales</taxon>
        <taxon>Cannabaceae</taxon>
        <taxon>Trema</taxon>
    </lineage>
</organism>
<evidence type="ECO:0000256" key="5">
    <source>
        <dbReference type="ARBA" id="ARBA00023242"/>
    </source>
</evidence>
<dbReference type="GO" id="GO:0005634">
    <property type="term" value="C:nucleus"/>
    <property type="evidence" value="ECO:0007669"/>
    <property type="project" value="UniProtKB-SubCell"/>
</dbReference>
<dbReference type="Proteomes" id="UP000237000">
    <property type="component" value="Unassembled WGS sequence"/>
</dbReference>
<dbReference type="CDD" id="cd10017">
    <property type="entry name" value="B3_DNA"/>
    <property type="match status" value="1"/>
</dbReference>
<dbReference type="GO" id="GO:0003677">
    <property type="term" value="F:DNA binding"/>
    <property type="evidence" value="ECO:0007669"/>
    <property type="project" value="UniProtKB-KW"/>
</dbReference>
<protein>
    <submittedName>
        <fullName evidence="8">B3 DNA binding domain containing protein</fullName>
    </submittedName>
</protein>
<feature type="domain" description="TF-B3" evidence="7">
    <location>
        <begin position="333"/>
        <end position="435"/>
    </location>
</feature>
<keyword evidence="9" id="KW-1185">Reference proteome</keyword>
<evidence type="ECO:0000313" key="9">
    <source>
        <dbReference type="Proteomes" id="UP000237000"/>
    </source>
</evidence>
<dbReference type="EMBL" id="JXTC01000034">
    <property type="protein sequence ID" value="PON97021.1"/>
    <property type="molecule type" value="Genomic_DNA"/>
</dbReference>
<evidence type="ECO:0000259" key="7">
    <source>
        <dbReference type="PROSITE" id="PS50863"/>
    </source>
</evidence>
<evidence type="ECO:0000313" key="8">
    <source>
        <dbReference type="EMBL" id="PON97021.1"/>
    </source>
</evidence>
<gene>
    <name evidence="8" type="ORF">TorRG33x02_070710</name>
</gene>
<keyword evidence="5" id="KW-0539">Nucleus</keyword>
<proteinExistence type="predicted"/>
<dbReference type="PROSITE" id="PS50863">
    <property type="entry name" value="B3"/>
    <property type="match status" value="1"/>
</dbReference>
<evidence type="ECO:0000256" key="1">
    <source>
        <dbReference type="ARBA" id="ARBA00004123"/>
    </source>
</evidence>
<keyword evidence="4" id="KW-0804">Transcription</keyword>
<dbReference type="InterPro" id="IPR003340">
    <property type="entry name" value="B3_DNA-bd"/>
</dbReference>
<sequence length="448" mass="51673">MEAMQRTRRRKIRPSRNHRRKSDSQPKTTPLFALVMNETAIVEYKLRIPKKSATIFGEELSEWATLTVPCGHGPWQVKVKKNGEKNIWLIDGVEEFIKYYSIHFCSILQFTYQGNSVFSVRICDALGSEIEYPFNDSMSEEYSEKDLSNDDYSVELVDSRPSISRVPFGKQEEDTRVDDYSVEILDIKPTISHGSSRRKALNGGLQQESLGKRTRKVFPQRVGGKHRKRGRDAAFMDHRVRSEFLYRTRSKSCVKEEQEEVKELGNADISGRSKLIGNNNKSGSRDFPVKHDEDVDMILPRIFTYSRGKGPVMSKETEKAARAAFACKLRNPSFMVIITPFIMSQHAFDVPAEFVKRHMRWCPEMIQVQACDEKRKWPVRCFFKYPTRSCTIKRMGRGWGSFSTSQSLKEGDLCVFEMISKVKEVVLRVLIYRAADYAGPPEKRLKSK</sequence>
<comment type="caution">
    <text evidence="8">The sequence shown here is derived from an EMBL/GenBank/DDBJ whole genome shotgun (WGS) entry which is preliminary data.</text>
</comment>
<evidence type="ECO:0000256" key="4">
    <source>
        <dbReference type="ARBA" id="ARBA00023163"/>
    </source>
</evidence>
<reference evidence="9" key="1">
    <citation type="submission" date="2016-06" db="EMBL/GenBank/DDBJ databases">
        <title>Parallel loss of symbiosis genes in relatives of nitrogen-fixing non-legume Parasponia.</title>
        <authorList>
            <person name="Van Velzen R."/>
            <person name="Holmer R."/>
            <person name="Bu F."/>
            <person name="Rutten L."/>
            <person name="Van Zeijl A."/>
            <person name="Liu W."/>
            <person name="Santuari L."/>
            <person name="Cao Q."/>
            <person name="Sharma T."/>
            <person name="Shen D."/>
            <person name="Roswanjaya Y."/>
            <person name="Wardhani T."/>
            <person name="Kalhor M.S."/>
            <person name="Jansen J."/>
            <person name="Van den Hoogen J."/>
            <person name="Gungor B."/>
            <person name="Hartog M."/>
            <person name="Hontelez J."/>
            <person name="Verver J."/>
            <person name="Yang W.-C."/>
            <person name="Schijlen E."/>
            <person name="Repin R."/>
            <person name="Schilthuizen M."/>
            <person name="Schranz E."/>
            <person name="Heidstra R."/>
            <person name="Miyata K."/>
            <person name="Fedorova E."/>
            <person name="Kohlen W."/>
            <person name="Bisseling T."/>
            <person name="Smit S."/>
            <person name="Geurts R."/>
        </authorList>
    </citation>
    <scope>NUCLEOTIDE SEQUENCE [LARGE SCALE GENOMIC DNA]</scope>
    <source>
        <strain evidence="9">cv. RG33-2</strain>
    </source>
</reference>
<dbReference type="Gene3D" id="2.40.330.10">
    <property type="entry name" value="DNA-binding pseudobarrel domain"/>
    <property type="match status" value="2"/>
</dbReference>
<dbReference type="OrthoDB" id="1180786at2759"/>
<dbReference type="SMART" id="SM01019">
    <property type="entry name" value="B3"/>
    <property type="match status" value="2"/>
</dbReference>
<dbReference type="Pfam" id="PF02362">
    <property type="entry name" value="B3"/>
    <property type="match status" value="1"/>
</dbReference>
<dbReference type="AlphaFoldDB" id="A0A2P5FGV4"/>
<keyword evidence="2" id="KW-0805">Transcription regulation</keyword>
<feature type="region of interest" description="Disordered" evidence="6">
    <location>
        <begin position="1"/>
        <end position="26"/>
    </location>
</feature>
<dbReference type="SUPFAM" id="SSF101936">
    <property type="entry name" value="DNA-binding pseudobarrel domain"/>
    <property type="match status" value="2"/>
</dbReference>
<dbReference type="InParanoid" id="A0A2P5FGV4"/>